<evidence type="ECO:0000313" key="8">
    <source>
        <dbReference type="EMBL" id="OGG94881.1"/>
    </source>
</evidence>
<feature type="domain" description="Large ribosomal subunit protein bL25 L25" evidence="6">
    <location>
        <begin position="5"/>
        <end position="96"/>
    </location>
</feature>
<proteinExistence type="inferred from homology"/>
<protein>
    <recommendedName>
        <fullName evidence="5">Large ribosomal subunit protein bL25</fullName>
    </recommendedName>
    <alternativeName>
        <fullName evidence="5">General stress protein CTC</fullName>
    </alternativeName>
</protein>
<dbReference type="Gene3D" id="2.170.120.20">
    <property type="entry name" value="Ribosomal protein L25, beta domain"/>
    <property type="match status" value="1"/>
</dbReference>
<evidence type="ECO:0000256" key="4">
    <source>
        <dbReference type="ARBA" id="ARBA00023274"/>
    </source>
</evidence>
<dbReference type="HAMAP" id="MF_01334">
    <property type="entry name" value="Ribosomal_bL25_CTC"/>
    <property type="match status" value="1"/>
</dbReference>
<evidence type="ECO:0000256" key="3">
    <source>
        <dbReference type="ARBA" id="ARBA00022980"/>
    </source>
</evidence>
<dbReference type="GO" id="GO:0022625">
    <property type="term" value="C:cytosolic large ribosomal subunit"/>
    <property type="evidence" value="ECO:0007669"/>
    <property type="project" value="TreeGrafter"/>
</dbReference>
<evidence type="ECO:0000313" key="9">
    <source>
        <dbReference type="Proteomes" id="UP000178449"/>
    </source>
</evidence>
<dbReference type="InterPro" id="IPR029751">
    <property type="entry name" value="Ribosomal_L25_dom"/>
</dbReference>
<feature type="domain" description="Large ribosomal subunit protein bL25 beta" evidence="7">
    <location>
        <begin position="105"/>
        <end position="186"/>
    </location>
</feature>
<name>A0A1F6G9V2_9PROT</name>
<dbReference type="GO" id="GO:0008097">
    <property type="term" value="F:5S rRNA binding"/>
    <property type="evidence" value="ECO:0007669"/>
    <property type="project" value="InterPro"/>
</dbReference>
<dbReference type="InterPro" id="IPR001021">
    <property type="entry name" value="Ribosomal_bL25_long"/>
</dbReference>
<keyword evidence="2 5" id="KW-0694">RNA-binding</keyword>
<dbReference type="GO" id="GO:0006412">
    <property type="term" value="P:translation"/>
    <property type="evidence" value="ECO:0007669"/>
    <property type="project" value="UniProtKB-UniRule"/>
</dbReference>
<dbReference type="PANTHER" id="PTHR33284">
    <property type="entry name" value="RIBOSOMAL PROTEIN L25/GLN-TRNA SYNTHETASE, ANTI-CODON-BINDING DOMAIN-CONTAINING PROTEIN"/>
    <property type="match status" value="1"/>
</dbReference>
<dbReference type="Gene3D" id="2.40.240.10">
    <property type="entry name" value="Ribosomal Protein L25, Chain P"/>
    <property type="match status" value="1"/>
</dbReference>
<evidence type="ECO:0000259" key="6">
    <source>
        <dbReference type="Pfam" id="PF01386"/>
    </source>
</evidence>
<comment type="similarity">
    <text evidence="5">Belongs to the bacterial ribosomal protein bL25 family. CTC subfamily.</text>
</comment>
<evidence type="ECO:0000256" key="5">
    <source>
        <dbReference type="HAMAP-Rule" id="MF_01334"/>
    </source>
</evidence>
<comment type="function">
    <text evidence="5">This is one of the proteins that binds to the 5S RNA in the ribosome where it forms part of the central protuberance.</text>
</comment>
<dbReference type="GO" id="GO:0003735">
    <property type="term" value="F:structural constituent of ribosome"/>
    <property type="evidence" value="ECO:0007669"/>
    <property type="project" value="InterPro"/>
</dbReference>
<evidence type="ECO:0000256" key="2">
    <source>
        <dbReference type="ARBA" id="ARBA00022884"/>
    </source>
</evidence>
<dbReference type="AlphaFoldDB" id="A0A1F6G9V2"/>
<comment type="caution">
    <text evidence="8">The sequence shown here is derived from an EMBL/GenBank/DDBJ whole genome shotgun (WGS) entry which is preliminary data.</text>
</comment>
<dbReference type="SUPFAM" id="SSF50715">
    <property type="entry name" value="Ribosomal protein L25-like"/>
    <property type="match status" value="1"/>
</dbReference>
<gene>
    <name evidence="5" type="primary">rplY</name>
    <name evidence="5" type="synonym">ctc</name>
    <name evidence="8" type="ORF">A2527_05095</name>
</gene>
<keyword evidence="4 5" id="KW-0687">Ribonucleoprotein</keyword>
<keyword evidence="3 5" id="KW-0689">Ribosomal protein</keyword>
<dbReference type="InterPro" id="IPR011035">
    <property type="entry name" value="Ribosomal_bL25/Gln-tRNA_synth"/>
</dbReference>
<dbReference type="Proteomes" id="UP000178449">
    <property type="component" value="Unassembled WGS sequence"/>
</dbReference>
<dbReference type="CDD" id="cd00495">
    <property type="entry name" value="Ribosomal_L25_TL5_CTC"/>
    <property type="match status" value="1"/>
</dbReference>
<dbReference type="InterPro" id="IPR037121">
    <property type="entry name" value="Ribosomal_bL25_C"/>
</dbReference>
<organism evidence="8 9">
    <name type="scientific">Candidatus Lambdaproteobacteria bacterium RIFOXYD2_FULL_50_16</name>
    <dbReference type="NCBI Taxonomy" id="1817772"/>
    <lineage>
        <taxon>Bacteria</taxon>
        <taxon>Pseudomonadati</taxon>
        <taxon>Pseudomonadota</taxon>
        <taxon>Candidatus Lambdaproteobacteria</taxon>
    </lineage>
</organism>
<sequence>MNFTVQTREADQKGKGPNRQLRLTGMAPGIIYGKGEPLMVQMRVDYGTRFIHGLKGMVTPVNLTIEGKDGKSIVKKVIVRDFQFSNWGDRLLHVDFMEVDENTIIRTEIPIETSNDCAAVKLGAVMQVIRRKIPVRCAIKDLPEHIFINVKDLVHGHSIHMSDLPYPQGVKPIIKGRNPTIITIAGRRIAQPGDEDAVVEATEAPVA</sequence>
<evidence type="ECO:0000259" key="7">
    <source>
        <dbReference type="Pfam" id="PF14693"/>
    </source>
</evidence>
<dbReference type="STRING" id="1817772.A2527_05095"/>
<dbReference type="InterPro" id="IPR020056">
    <property type="entry name" value="Rbsml_bL25/Gln-tRNA_synth_N"/>
</dbReference>
<dbReference type="EMBL" id="MFNE01000032">
    <property type="protein sequence ID" value="OGG94881.1"/>
    <property type="molecule type" value="Genomic_DNA"/>
</dbReference>
<dbReference type="InterPro" id="IPR020930">
    <property type="entry name" value="Ribosomal_uL5_bac-type"/>
</dbReference>
<reference evidence="8 9" key="1">
    <citation type="journal article" date="2016" name="Nat. Commun.">
        <title>Thousands of microbial genomes shed light on interconnected biogeochemical processes in an aquifer system.</title>
        <authorList>
            <person name="Anantharaman K."/>
            <person name="Brown C.T."/>
            <person name="Hug L.A."/>
            <person name="Sharon I."/>
            <person name="Castelle C.J."/>
            <person name="Probst A.J."/>
            <person name="Thomas B.C."/>
            <person name="Singh A."/>
            <person name="Wilkins M.J."/>
            <person name="Karaoz U."/>
            <person name="Brodie E.L."/>
            <person name="Williams K.H."/>
            <person name="Hubbard S.S."/>
            <person name="Banfield J.F."/>
        </authorList>
    </citation>
    <scope>NUCLEOTIDE SEQUENCE [LARGE SCALE GENOMIC DNA]</scope>
</reference>
<dbReference type="PANTHER" id="PTHR33284:SF1">
    <property type="entry name" value="RIBOSOMAL PROTEIN L25_GLN-TRNA SYNTHETASE, ANTI-CODON-BINDING DOMAIN-CONTAINING PROTEIN"/>
    <property type="match status" value="1"/>
</dbReference>
<dbReference type="Pfam" id="PF01386">
    <property type="entry name" value="Ribosomal_L25p"/>
    <property type="match status" value="1"/>
</dbReference>
<comment type="subunit">
    <text evidence="5">Part of the 50S ribosomal subunit; part of the 5S rRNA/L5/L18/L25 subcomplex. Contacts the 5S rRNA. Binds to the 5S rRNA independently of L5 and L18.</text>
</comment>
<keyword evidence="1 5" id="KW-0699">rRNA-binding</keyword>
<accession>A0A1F6G9V2</accession>
<dbReference type="Pfam" id="PF14693">
    <property type="entry name" value="Ribosomal_TL5_C"/>
    <property type="match status" value="1"/>
</dbReference>
<dbReference type="NCBIfam" id="TIGR00731">
    <property type="entry name" value="bL25_bact_ctc"/>
    <property type="match status" value="1"/>
</dbReference>
<evidence type="ECO:0000256" key="1">
    <source>
        <dbReference type="ARBA" id="ARBA00022730"/>
    </source>
</evidence>
<dbReference type="InterPro" id="IPR020057">
    <property type="entry name" value="Ribosomal_bL25_b-dom"/>
</dbReference>